<dbReference type="SUPFAM" id="SSF102405">
    <property type="entry name" value="MCP/YpsA-like"/>
    <property type="match status" value="1"/>
</dbReference>
<sequence length="346" mass="37906">MALEMDKEKFFYNAAWGAAGCNHREISKLKSDFGTWEEIFEKLSGKGVKAEPEKEWMKLEKCGIRMIFSEESVFPEFLREIYWPPLAVYVKGETAFLKNPAVAIVGTRKATEDGIEIARQFGRELAEAGITVVSGLAFGIDAAAHRGCLDVGGKTVAVLPRGLDEVYPKSNERLAEEIIAAGGAVISEYPPGIPPLPHRFIERNRIVSGLSLGTVVIEVPERSGALATARFASEQNREVFVVPGPAGHRNFSGSHKLIRSGARLVSKPSDVLEDLNIIEPSEERDDGKTEEEKIVLKILSGSAEPLGIDKITEMAELESRVANQALTLLLLKNEIKEEGEGYTLCK</sequence>
<evidence type="ECO:0000259" key="2">
    <source>
        <dbReference type="Pfam" id="PF02481"/>
    </source>
</evidence>
<comment type="caution">
    <text evidence="3">The sequence shown here is derived from an EMBL/GenBank/DDBJ whole genome shotgun (WGS) entry which is preliminary data.</text>
</comment>
<reference evidence="3 4" key="1">
    <citation type="journal article" date="2016" name="Nat. Commun.">
        <title>Thousands of microbial genomes shed light on interconnected biogeochemical processes in an aquifer system.</title>
        <authorList>
            <person name="Anantharaman K."/>
            <person name="Brown C.T."/>
            <person name="Hug L.A."/>
            <person name="Sharon I."/>
            <person name="Castelle C.J."/>
            <person name="Probst A.J."/>
            <person name="Thomas B.C."/>
            <person name="Singh A."/>
            <person name="Wilkins M.J."/>
            <person name="Karaoz U."/>
            <person name="Brodie E.L."/>
            <person name="Williams K.H."/>
            <person name="Hubbard S.S."/>
            <person name="Banfield J.F."/>
        </authorList>
    </citation>
    <scope>NUCLEOTIDE SEQUENCE [LARGE SCALE GENOMIC DNA]</scope>
</reference>
<dbReference type="Pfam" id="PF02481">
    <property type="entry name" value="DNA_processg_A"/>
    <property type="match status" value="1"/>
</dbReference>
<dbReference type="EMBL" id="MHKZ01000020">
    <property type="protein sequence ID" value="OGZ00493.1"/>
    <property type="molecule type" value="Genomic_DNA"/>
</dbReference>
<dbReference type="InterPro" id="IPR003488">
    <property type="entry name" value="DprA"/>
</dbReference>
<gene>
    <name evidence="3" type="ORF">A3B13_01815</name>
</gene>
<dbReference type="PROSITE" id="PS51257">
    <property type="entry name" value="PROKAR_LIPOPROTEIN"/>
    <property type="match status" value="1"/>
</dbReference>
<dbReference type="AlphaFoldDB" id="A0A1G2CGG9"/>
<dbReference type="STRING" id="1798649.A3B13_01815"/>
<dbReference type="NCBIfam" id="TIGR00732">
    <property type="entry name" value="dprA"/>
    <property type="match status" value="1"/>
</dbReference>
<dbReference type="Gene3D" id="3.40.50.450">
    <property type="match status" value="1"/>
</dbReference>
<comment type="similarity">
    <text evidence="1">Belongs to the DprA/Smf family.</text>
</comment>
<dbReference type="GO" id="GO:0009294">
    <property type="term" value="P:DNA-mediated transformation"/>
    <property type="evidence" value="ECO:0007669"/>
    <property type="project" value="InterPro"/>
</dbReference>
<evidence type="ECO:0000313" key="4">
    <source>
        <dbReference type="Proteomes" id="UP000176287"/>
    </source>
</evidence>
<name>A0A1G2CGG9_9BACT</name>
<organism evidence="3 4">
    <name type="scientific">Candidatus Liptonbacteria bacterium RIFCSPLOWO2_01_FULL_45_15</name>
    <dbReference type="NCBI Taxonomy" id="1798649"/>
    <lineage>
        <taxon>Bacteria</taxon>
        <taxon>Candidatus Liptoniibacteriota</taxon>
    </lineage>
</organism>
<dbReference type="Proteomes" id="UP000176287">
    <property type="component" value="Unassembled WGS sequence"/>
</dbReference>
<dbReference type="PANTHER" id="PTHR43022:SF1">
    <property type="entry name" value="PROTEIN SMF"/>
    <property type="match status" value="1"/>
</dbReference>
<feature type="domain" description="Smf/DprA SLOG" evidence="2">
    <location>
        <begin position="66"/>
        <end position="275"/>
    </location>
</feature>
<proteinExistence type="inferred from homology"/>
<evidence type="ECO:0000256" key="1">
    <source>
        <dbReference type="ARBA" id="ARBA00006525"/>
    </source>
</evidence>
<accession>A0A1G2CGG9</accession>
<dbReference type="PANTHER" id="PTHR43022">
    <property type="entry name" value="PROTEIN SMF"/>
    <property type="match status" value="1"/>
</dbReference>
<protein>
    <submittedName>
        <fullName evidence="3">DNA protecting protein DprA</fullName>
    </submittedName>
</protein>
<evidence type="ECO:0000313" key="3">
    <source>
        <dbReference type="EMBL" id="OGZ00493.1"/>
    </source>
</evidence>
<dbReference type="InterPro" id="IPR057666">
    <property type="entry name" value="DrpA_SLOG"/>
</dbReference>